<dbReference type="InterPro" id="IPR012944">
    <property type="entry name" value="SusD_RagB_dom"/>
</dbReference>
<dbReference type="STRING" id="1194090.SAMN05443144_1254"/>
<dbReference type="EMBL" id="FQUS01000025">
    <property type="protein sequence ID" value="SHG33015.1"/>
    <property type="molecule type" value="Genomic_DNA"/>
</dbReference>
<dbReference type="SUPFAM" id="SSF48452">
    <property type="entry name" value="TPR-like"/>
    <property type="match status" value="1"/>
</dbReference>
<feature type="region of interest" description="Disordered" evidence="6">
    <location>
        <begin position="326"/>
        <end position="350"/>
    </location>
</feature>
<dbReference type="InterPro" id="IPR033985">
    <property type="entry name" value="SusD-like_N"/>
</dbReference>
<comment type="subcellular location">
    <subcellularLocation>
        <location evidence="1">Cell outer membrane</location>
    </subcellularLocation>
</comment>
<dbReference type="PROSITE" id="PS51257">
    <property type="entry name" value="PROKAR_LIPOPROTEIN"/>
    <property type="match status" value="1"/>
</dbReference>
<protein>
    <submittedName>
        <fullName evidence="9">Starch-binding associating with outer membrane</fullName>
    </submittedName>
</protein>
<dbReference type="Gene3D" id="1.25.40.390">
    <property type="match status" value="1"/>
</dbReference>
<evidence type="ECO:0000256" key="3">
    <source>
        <dbReference type="ARBA" id="ARBA00022729"/>
    </source>
</evidence>
<feature type="compositionally biased region" description="Polar residues" evidence="6">
    <location>
        <begin position="326"/>
        <end position="336"/>
    </location>
</feature>
<evidence type="ECO:0000259" key="8">
    <source>
        <dbReference type="Pfam" id="PF14322"/>
    </source>
</evidence>
<comment type="similarity">
    <text evidence="2">Belongs to the SusD family.</text>
</comment>
<proteinExistence type="inferred from homology"/>
<keyword evidence="10" id="KW-1185">Reference proteome</keyword>
<name>A0A1M5IY00_9BACT</name>
<dbReference type="GO" id="GO:0009279">
    <property type="term" value="C:cell outer membrane"/>
    <property type="evidence" value="ECO:0007669"/>
    <property type="project" value="UniProtKB-SubCell"/>
</dbReference>
<evidence type="ECO:0000256" key="5">
    <source>
        <dbReference type="ARBA" id="ARBA00023237"/>
    </source>
</evidence>
<organism evidence="9 10">
    <name type="scientific">Fodinibius roseus</name>
    <dbReference type="NCBI Taxonomy" id="1194090"/>
    <lineage>
        <taxon>Bacteria</taxon>
        <taxon>Pseudomonadati</taxon>
        <taxon>Balneolota</taxon>
        <taxon>Balneolia</taxon>
        <taxon>Balneolales</taxon>
        <taxon>Balneolaceae</taxon>
        <taxon>Fodinibius</taxon>
    </lineage>
</organism>
<dbReference type="AlphaFoldDB" id="A0A1M5IY00"/>
<dbReference type="RefSeq" id="WP_073067686.1">
    <property type="nucleotide sequence ID" value="NZ_FQUS01000025.1"/>
</dbReference>
<keyword evidence="3" id="KW-0732">Signal</keyword>
<keyword evidence="4" id="KW-0472">Membrane</keyword>
<evidence type="ECO:0000256" key="6">
    <source>
        <dbReference type="SAM" id="MobiDB-lite"/>
    </source>
</evidence>
<reference evidence="9 10" key="1">
    <citation type="submission" date="2016-11" db="EMBL/GenBank/DDBJ databases">
        <authorList>
            <person name="Jaros S."/>
            <person name="Januszkiewicz K."/>
            <person name="Wedrychowicz H."/>
        </authorList>
    </citation>
    <scope>NUCLEOTIDE SEQUENCE [LARGE SCALE GENOMIC DNA]</scope>
    <source>
        <strain evidence="9 10">DSM 21986</strain>
    </source>
</reference>
<gene>
    <name evidence="9" type="ORF">SAMN05443144_1254</name>
</gene>
<dbReference type="OrthoDB" id="618454at2"/>
<evidence type="ECO:0000313" key="10">
    <source>
        <dbReference type="Proteomes" id="UP000184041"/>
    </source>
</evidence>
<evidence type="ECO:0000256" key="4">
    <source>
        <dbReference type="ARBA" id="ARBA00023136"/>
    </source>
</evidence>
<keyword evidence="5" id="KW-0998">Cell outer membrane</keyword>
<accession>A0A1M5IY00</accession>
<dbReference type="Pfam" id="PF14322">
    <property type="entry name" value="SusD-like_3"/>
    <property type="match status" value="1"/>
</dbReference>
<dbReference type="CDD" id="cd08977">
    <property type="entry name" value="SusD"/>
    <property type="match status" value="1"/>
</dbReference>
<feature type="domain" description="SusD-like N-terminal" evidence="8">
    <location>
        <begin position="89"/>
        <end position="216"/>
    </location>
</feature>
<feature type="domain" description="RagB/SusD" evidence="7">
    <location>
        <begin position="256"/>
        <end position="516"/>
    </location>
</feature>
<evidence type="ECO:0000313" key="9">
    <source>
        <dbReference type="EMBL" id="SHG33015.1"/>
    </source>
</evidence>
<sequence length="516" mass="57989">MKNRIIISLFLGVFLIVGCDDGLDILPTGTVAEEVYWQRQSDAVTAVNAVYRELDDQTMIKQLDGVTDIGYRAPSGPGTLHDVGAGNIVPSNDAIGAIWDGYYIGVRKANDVITNISEVETGDPEVLSRVEAEARFLRAYFYTQLSSLWGGVPLIEEPLDINQHVGRTDKEQIVNFIIAELDQIIDNNSLPMSYEGENIGRATHGAALALKARVALRNSRWTTARDAAQAVMDLDIYELYPDYQGLFQYEGQNSSEVIFDRQYAPDGQTYGAFGYSAASIGGSSTVEPLHGLYQLMEFDGPRNPDDPYENIDPRWNHTVYYTGQPIGNSTYNSRPDSPTPDRVQGSEASTQHGYNLKKWVDYENDNANPSNGSINLIHIRYADVLLMYAEAKIELNELDQSVYDAINEVRQRPTVDMPPITGGKTQDELREILRRERGVELAFEGLRLFDMNRWGIGERKAGLAQGSYFYDEQADEWYLHDRGFNRSFNPNRDTLWPIPTDEMNSNDEITQNNPGY</sequence>
<evidence type="ECO:0000256" key="1">
    <source>
        <dbReference type="ARBA" id="ARBA00004442"/>
    </source>
</evidence>
<evidence type="ECO:0000256" key="2">
    <source>
        <dbReference type="ARBA" id="ARBA00006275"/>
    </source>
</evidence>
<dbReference type="Pfam" id="PF07980">
    <property type="entry name" value="SusD_RagB"/>
    <property type="match status" value="1"/>
</dbReference>
<dbReference type="InterPro" id="IPR011990">
    <property type="entry name" value="TPR-like_helical_dom_sf"/>
</dbReference>
<evidence type="ECO:0000259" key="7">
    <source>
        <dbReference type="Pfam" id="PF07980"/>
    </source>
</evidence>
<dbReference type="Proteomes" id="UP000184041">
    <property type="component" value="Unassembled WGS sequence"/>
</dbReference>